<reference evidence="2 3" key="1">
    <citation type="journal article" date="2019" name="Mol. Biol. Evol.">
        <title>Blast fungal genomes show frequent chromosomal changes, gene gains and losses, and effector gene turnover.</title>
        <authorList>
            <person name="Gomez Luciano L.B."/>
            <person name="Jason Tsai I."/>
            <person name="Chuma I."/>
            <person name="Tosa Y."/>
            <person name="Chen Y.H."/>
            <person name="Li J.Y."/>
            <person name="Li M.Y."/>
            <person name="Jade Lu M.Y."/>
            <person name="Nakayashiki H."/>
            <person name="Li W.H."/>
        </authorList>
    </citation>
    <scope>NUCLEOTIDE SEQUENCE [LARGE SCALE GENOMIC DNA]</scope>
    <source>
        <strain evidence="2">MZ5-1-6</strain>
    </source>
</reference>
<sequence>KSDPAIDCRRAIEQNPTDPHLHPTAAKRPTVPRHQTHRTLDLPTIYPLLPTCRLLPAPLVLQQLPQRWRWLLQIDAYTGRPFGAARKQDSQWHTDCPHSTSSLQLDRAVSVGPASRRRRLHKLGLRTCIDGMQYYHREYRRVFGLPSGRRGNTF</sequence>
<proteinExistence type="predicted"/>
<protein>
    <submittedName>
        <fullName evidence="2">Uncharacterized protein</fullName>
    </submittedName>
</protein>
<evidence type="ECO:0000256" key="1">
    <source>
        <dbReference type="SAM" id="MobiDB-lite"/>
    </source>
</evidence>
<evidence type="ECO:0000313" key="2">
    <source>
        <dbReference type="EMBL" id="QBZ65433.1"/>
    </source>
</evidence>
<organism evidence="2 3">
    <name type="scientific">Pyricularia oryzae</name>
    <name type="common">Rice blast fungus</name>
    <name type="synonym">Magnaporthe oryzae</name>
    <dbReference type="NCBI Taxonomy" id="318829"/>
    <lineage>
        <taxon>Eukaryota</taxon>
        <taxon>Fungi</taxon>
        <taxon>Dikarya</taxon>
        <taxon>Ascomycota</taxon>
        <taxon>Pezizomycotina</taxon>
        <taxon>Sordariomycetes</taxon>
        <taxon>Sordariomycetidae</taxon>
        <taxon>Magnaporthales</taxon>
        <taxon>Pyriculariaceae</taxon>
        <taxon>Pyricularia</taxon>
    </lineage>
</organism>
<gene>
    <name evidence="2" type="ORF">PoMZ_12393</name>
</gene>
<dbReference type="Proteomes" id="UP000294847">
    <property type="component" value="Chromosome 7"/>
</dbReference>
<feature type="region of interest" description="Disordered" evidence="1">
    <location>
        <begin position="13"/>
        <end position="37"/>
    </location>
</feature>
<accession>A0A4P7NSK1</accession>
<evidence type="ECO:0000313" key="3">
    <source>
        <dbReference type="Proteomes" id="UP000294847"/>
    </source>
</evidence>
<dbReference type="EMBL" id="CP034210">
    <property type="protein sequence ID" value="QBZ65433.1"/>
    <property type="molecule type" value="Genomic_DNA"/>
</dbReference>
<dbReference type="AlphaFoldDB" id="A0A4P7NSK1"/>
<feature type="non-terminal residue" evidence="2">
    <location>
        <position position="1"/>
    </location>
</feature>
<name>A0A4P7NSK1_PYROR</name>